<dbReference type="PRINTS" id="PR00463">
    <property type="entry name" value="EP450I"/>
</dbReference>
<accession>A0AAV4UST6</accession>
<keyword evidence="4" id="KW-0479">Metal-binding</keyword>
<sequence length="196" mass="22893">GHDTVTTTIKWALYLIGHHPEVQQKIHQEVDSLLEGDAQRPLSVDDLNDLKYLDCVLKECNRLYPSVPLFGRHIYEETKICGYTTPKGTSAIVMTYFLHRDEDVFPDPRNSIRKGFFQKTKIRFLSLLTFLLELELELYRTVVRRDGGEDHGVSHFEKLLHSLSDSRDKVLPVMNLTLQSSQPFRIRFRQRHNNNK</sequence>
<reference evidence="9 10" key="1">
    <citation type="submission" date="2021-06" db="EMBL/GenBank/DDBJ databases">
        <title>Caerostris extrusa draft genome.</title>
        <authorList>
            <person name="Kono N."/>
            <person name="Arakawa K."/>
        </authorList>
    </citation>
    <scope>NUCLEOTIDE SEQUENCE [LARGE SCALE GENOMIC DNA]</scope>
</reference>
<dbReference type="Gene3D" id="1.10.630.10">
    <property type="entry name" value="Cytochrome P450"/>
    <property type="match status" value="1"/>
</dbReference>
<gene>
    <name evidence="9" type="primary">Cyp4v2</name>
    <name evidence="9" type="ORF">CEXT_265491</name>
</gene>
<evidence type="ECO:0000256" key="5">
    <source>
        <dbReference type="ARBA" id="ARBA00022824"/>
    </source>
</evidence>
<dbReference type="GO" id="GO:0005789">
    <property type="term" value="C:endoplasmic reticulum membrane"/>
    <property type="evidence" value="ECO:0007669"/>
    <property type="project" value="UniProtKB-SubCell"/>
</dbReference>
<dbReference type="EMBL" id="BPLR01013428">
    <property type="protein sequence ID" value="GIY61087.1"/>
    <property type="molecule type" value="Genomic_DNA"/>
</dbReference>
<dbReference type="Pfam" id="PF00067">
    <property type="entry name" value="p450"/>
    <property type="match status" value="1"/>
</dbReference>
<comment type="caution">
    <text evidence="9">The sequence shown here is derived from an EMBL/GenBank/DDBJ whole genome shotgun (WGS) entry which is preliminary data.</text>
</comment>
<keyword evidence="5" id="KW-0256">Endoplasmic reticulum</keyword>
<dbReference type="Proteomes" id="UP001054945">
    <property type="component" value="Unassembled WGS sequence"/>
</dbReference>
<evidence type="ECO:0000256" key="1">
    <source>
        <dbReference type="ARBA" id="ARBA00001971"/>
    </source>
</evidence>
<dbReference type="InterPro" id="IPR050196">
    <property type="entry name" value="Cytochrome_P450_Monoox"/>
</dbReference>
<evidence type="ECO:0000256" key="4">
    <source>
        <dbReference type="ARBA" id="ARBA00022617"/>
    </source>
</evidence>
<evidence type="ECO:0000256" key="6">
    <source>
        <dbReference type="ARBA" id="ARBA00023004"/>
    </source>
</evidence>
<proteinExistence type="inferred from homology"/>
<dbReference type="GO" id="GO:0016705">
    <property type="term" value="F:oxidoreductase activity, acting on paired donors, with incorporation or reduction of molecular oxygen"/>
    <property type="evidence" value="ECO:0007669"/>
    <property type="project" value="InterPro"/>
</dbReference>
<dbReference type="PANTHER" id="PTHR24291:SF189">
    <property type="entry name" value="CYTOCHROME P450 4C3-RELATED"/>
    <property type="match status" value="1"/>
</dbReference>
<dbReference type="GO" id="GO:0005506">
    <property type="term" value="F:iron ion binding"/>
    <property type="evidence" value="ECO:0007669"/>
    <property type="project" value="InterPro"/>
</dbReference>
<comment type="subcellular location">
    <subcellularLocation>
        <location evidence="2">Endoplasmic reticulum membrane</location>
    </subcellularLocation>
</comment>
<keyword evidence="10" id="KW-1185">Reference proteome</keyword>
<evidence type="ECO:0000313" key="9">
    <source>
        <dbReference type="EMBL" id="GIY61087.1"/>
    </source>
</evidence>
<evidence type="ECO:0000256" key="8">
    <source>
        <dbReference type="ARBA" id="ARBA00023136"/>
    </source>
</evidence>
<dbReference type="InterPro" id="IPR001128">
    <property type="entry name" value="Cyt_P450"/>
</dbReference>
<dbReference type="GO" id="GO:0020037">
    <property type="term" value="F:heme binding"/>
    <property type="evidence" value="ECO:0007669"/>
    <property type="project" value="InterPro"/>
</dbReference>
<keyword evidence="7" id="KW-0503">Monooxygenase</keyword>
<keyword evidence="6" id="KW-0408">Iron</keyword>
<organism evidence="9 10">
    <name type="scientific">Caerostris extrusa</name>
    <name type="common">Bark spider</name>
    <name type="synonym">Caerostris bankana</name>
    <dbReference type="NCBI Taxonomy" id="172846"/>
    <lineage>
        <taxon>Eukaryota</taxon>
        <taxon>Metazoa</taxon>
        <taxon>Ecdysozoa</taxon>
        <taxon>Arthropoda</taxon>
        <taxon>Chelicerata</taxon>
        <taxon>Arachnida</taxon>
        <taxon>Araneae</taxon>
        <taxon>Araneomorphae</taxon>
        <taxon>Entelegynae</taxon>
        <taxon>Araneoidea</taxon>
        <taxon>Araneidae</taxon>
        <taxon>Caerostris</taxon>
    </lineage>
</organism>
<keyword evidence="8" id="KW-0472">Membrane</keyword>
<dbReference type="InterPro" id="IPR002401">
    <property type="entry name" value="Cyt_P450_E_grp-I"/>
</dbReference>
<comment type="cofactor">
    <cofactor evidence="1">
        <name>heme</name>
        <dbReference type="ChEBI" id="CHEBI:30413"/>
    </cofactor>
</comment>
<evidence type="ECO:0000256" key="7">
    <source>
        <dbReference type="ARBA" id="ARBA00023033"/>
    </source>
</evidence>
<dbReference type="SUPFAM" id="SSF48264">
    <property type="entry name" value="Cytochrome P450"/>
    <property type="match status" value="1"/>
</dbReference>
<dbReference type="InterPro" id="IPR036396">
    <property type="entry name" value="Cyt_P450_sf"/>
</dbReference>
<comment type="similarity">
    <text evidence="3">Belongs to the cytochrome P450 family.</text>
</comment>
<keyword evidence="4" id="KW-0349">Heme</keyword>
<evidence type="ECO:0000256" key="3">
    <source>
        <dbReference type="ARBA" id="ARBA00010617"/>
    </source>
</evidence>
<name>A0AAV4UST6_CAEEX</name>
<evidence type="ECO:0000313" key="10">
    <source>
        <dbReference type="Proteomes" id="UP001054945"/>
    </source>
</evidence>
<feature type="non-terminal residue" evidence="9">
    <location>
        <position position="1"/>
    </location>
</feature>
<dbReference type="AlphaFoldDB" id="A0AAV4UST6"/>
<dbReference type="GO" id="GO:0004497">
    <property type="term" value="F:monooxygenase activity"/>
    <property type="evidence" value="ECO:0007669"/>
    <property type="project" value="UniProtKB-KW"/>
</dbReference>
<keyword evidence="7" id="KW-0560">Oxidoreductase</keyword>
<dbReference type="PANTHER" id="PTHR24291">
    <property type="entry name" value="CYTOCHROME P450 FAMILY 4"/>
    <property type="match status" value="1"/>
</dbReference>
<protein>
    <submittedName>
        <fullName evidence="9">Cytochrome P450 4V2</fullName>
    </submittedName>
</protein>
<evidence type="ECO:0000256" key="2">
    <source>
        <dbReference type="ARBA" id="ARBA00004586"/>
    </source>
</evidence>